<sequence length="365" mass="42021">MASMFVSSIIKMISNLILLTRSLPSSSSSQTKWVSEDLVELQKVLRQIRTKINALEDKVTKGSYKNLLLMELKDMSYEAEDVLDKYQYELQRLEMEARSKRSEMDEELLVLPMASSFMTKVSIPDGIGNRMKQKINEIKSKYGEISRDRGILEIPEEIEYKENRNFLKKRQGDGTRKYGQTTYHVVISDIYGRDSEKEELIRWLLSDTSSNISVKVVVGIGGLGKTTLAQLVFNDETVSNNFDQKAWMCFRELRCCTTNKGNVGIFLDEFPVFGKFKSGRVADVMQIEETLYLSPLPRDESWELFQRYAFNNQNPNHFPNLVDIGKMISGRCQGLPLAMKSLGCILRQYETDEDSRKDVLQSELW</sequence>
<evidence type="ECO:0000256" key="6">
    <source>
        <dbReference type="ARBA" id="ARBA00022840"/>
    </source>
</evidence>
<accession>A0AAQ3L437</accession>
<dbReference type="InterPro" id="IPR042197">
    <property type="entry name" value="Apaf_helical"/>
</dbReference>
<dbReference type="Proteomes" id="UP001327560">
    <property type="component" value="Chromosome 9"/>
</dbReference>
<dbReference type="PANTHER" id="PTHR36766:SF40">
    <property type="entry name" value="DISEASE RESISTANCE PROTEIN RGA3"/>
    <property type="match status" value="1"/>
</dbReference>
<keyword evidence="6" id="KW-0067">ATP-binding</keyword>
<keyword evidence="8" id="KW-0732">Signal</keyword>
<gene>
    <name evidence="11" type="ORF">Cni_G29307</name>
</gene>
<evidence type="ECO:0000256" key="3">
    <source>
        <dbReference type="ARBA" id="ARBA00022737"/>
    </source>
</evidence>
<keyword evidence="7" id="KW-0175">Coiled coil</keyword>
<feature type="chain" id="PRO_5042948136" evidence="8">
    <location>
        <begin position="23"/>
        <end position="365"/>
    </location>
</feature>
<dbReference type="GO" id="GO:0006952">
    <property type="term" value="P:defense response"/>
    <property type="evidence" value="ECO:0007669"/>
    <property type="project" value="UniProtKB-KW"/>
</dbReference>
<dbReference type="GO" id="GO:0043531">
    <property type="term" value="F:ADP binding"/>
    <property type="evidence" value="ECO:0007669"/>
    <property type="project" value="InterPro"/>
</dbReference>
<feature type="domain" description="Disease resistance N-terminal" evidence="10">
    <location>
        <begin position="13"/>
        <end position="100"/>
    </location>
</feature>
<dbReference type="EMBL" id="CP136898">
    <property type="protein sequence ID" value="WOL20502.1"/>
    <property type="molecule type" value="Genomic_DNA"/>
</dbReference>
<dbReference type="Gene3D" id="1.10.8.430">
    <property type="entry name" value="Helical domain of apoptotic protease-activating factors"/>
    <property type="match status" value="1"/>
</dbReference>
<dbReference type="Pfam" id="PF00931">
    <property type="entry name" value="NB-ARC"/>
    <property type="match status" value="1"/>
</dbReference>
<organism evidence="11 12">
    <name type="scientific">Canna indica</name>
    <name type="common">Indian-shot</name>
    <dbReference type="NCBI Taxonomy" id="4628"/>
    <lineage>
        <taxon>Eukaryota</taxon>
        <taxon>Viridiplantae</taxon>
        <taxon>Streptophyta</taxon>
        <taxon>Embryophyta</taxon>
        <taxon>Tracheophyta</taxon>
        <taxon>Spermatophyta</taxon>
        <taxon>Magnoliopsida</taxon>
        <taxon>Liliopsida</taxon>
        <taxon>Zingiberales</taxon>
        <taxon>Cannaceae</taxon>
        <taxon>Canna</taxon>
    </lineage>
</organism>
<dbReference type="Pfam" id="PF18052">
    <property type="entry name" value="Rx_N"/>
    <property type="match status" value="1"/>
</dbReference>
<evidence type="ECO:0000256" key="5">
    <source>
        <dbReference type="ARBA" id="ARBA00022821"/>
    </source>
</evidence>
<reference evidence="11 12" key="1">
    <citation type="submission" date="2023-10" db="EMBL/GenBank/DDBJ databases">
        <title>Chromosome-scale genome assembly provides insights into flower coloration mechanisms of Canna indica.</title>
        <authorList>
            <person name="Li C."/>
        </authorList>
    </citation>
    <scope>NUCLEOTIDE SEQUENCE [LARGE SCALE GENOMIC DNA]</scope>
    <source>
        <tissue evidence="11">Flower</tissue>
    </source>
</reference>
<evidence type="ECO:0000256" key="8">
    <source>
        <dbReference type="SAM" id="SignalP"/>
    </source>
</evidence>
<proteinExistence type="inferred from homology"/>
<evidence type="ECO:0000259" key="9">
    <source>
        <dbReference type="Pfam" id="PF00931"/>
    </source>
</evidence>
<evidence type="ECO:0000313" key="11">
    <source>
        <dbReference type="EMBL" id="WOL20502.1"/>
    </source>
</evidence>
<comment type="similarity">
    <text evidence="1">Belongs to the disease resistance NB-LRR family.</text>
</comment>
<feature type="coiled-coil region" evidence="7">
    <location>
        <begin position="38"/>
        <end position="103"/>
    </location>
</feature>
<dbReference type="Gene3D" id="1.20.5.4130">
    <property type="match status" value="1"/>
</dbReference>
<keyword evidence="4" id="KW-0547">Nucleotide-binding</keyword>
<dbReference type="Gene3D" id="3.40.50.300">
    <property type="entry name" value="P-loop containing nucleotide triphosphate hydrolases"/>
    <property type="match status" value="1"/>
</dbReference>
<dbReference type="PANTHER" id="PTHR36766">
    <property type="entry name" value="PLANT BROAD-SPECTRUM MILDEW RESISTANCE PROTEIN RPW8"/>
    <property type="match status" value="1"/>
</dbReference>
<dbReference type="GO" id="GO:0005524">
    <property type="term" value="F:ATP binding"/>
    <property type="evidence" value="ECO:0007669"/>
    <property type="project" value="UniProtKB-KW"/>
</dbReference>
<keyword evidence="5" id="KW-0611">Plant defense</keyword>
<keyword evidence="3" id="KW-0677">Repeat</keyword>
<evidence type="ECO:0000256" key="7">
    <source>
        <dbReference type="SAM" id="Coils"/>
    </source>
</evidence>
<feature type="signal peptide" evidence="8">
    <location>
        <begin position="1"/>
        <end position="22"/>
    </location>
</feature>
<dbReference type="InterPro" id="IPR027417">
    <property type="entry name" value="P-loop_NTPase"/>
</dbReference>
<protein>
    <submittedName>
        <fullName evidence="11">Disease resistance protein RGA3</fullName>
    </submittedName>
</protein>
<keyword evidence="12" id="KW-1185">Reference proteome</keyword>
<evidence type="ECO:0000256" key="2">
    <source>
        <dbReference type="ARBA" id="ARBA00022614"/>
    </source>
</evidence>
<evidence type="ECO:0000313" key="12">
    <source>
        <dbReference type="Proteomes" id="UP001327560"/>
    </source>
</evidence>
<evidence type="ECO:0000256" key="1">
    <source>
        <dbReference type="ARBA" id="ARBA00008894"/>
    </source>
</evidence>
<dbReference type="SUPFAM" id="SSF52540">
    <property type="entry name" value="P-loop containing nucleoside triphosphate hydrolases"/>
    <property type="match status" value="1"/>
</dbReference>
<dbReference type="InterPro" id="IPR002182">
    <property type="entry name" value="NB-ARC"/>
</dbReference>
<evidence type="ECO:0000256" key="4">
    <source>
        <dbReference type="ARBA" id="ARBA00022741"/>
    </source>
</evidence>
<dbReference type="InterPro" id="IPR041118">
    <property type="entry name" value="Rx_N"/>
</dbReference>
<evidence type="ECO:0000259" key="10">
    <source>
        <dbReference type="Pfam" id="PF18052"/>
    </source>
</evidence>
<name>A0AAQ3L437_9LILI</name>
<dbReference type="AlphaFoldDB" id="A0AAQ3L437"/>
<keyword evidence="2" id="KW-0433">Leucine-rich repeat</keyword>
<feature type="domain" description="NB-ARC" evidence="9">
    <location>
        <begin position="194"/>
        <end position="248"/>
    </location>
</feature>